<evidence type="ECO:0000313" key="1">
    <source>
        <dbReference type="EMBL" id="SDU94744.1"/>
    </source>
</evidence>
<proteinExistence type="predicted"/>
<evidence type="ECO:0000313" key="2">
    <source>
        <dbReference type="Proteomes" id="UP000198825"/>
    </source>
</evidence>
<dbReference type="InterPro" id="IPR023401">
    <property type="entry name" value="ODC_N"/>
</dbReference>
<dbReference type="Gene3D" id="3.30.1780.10">
    <property type="entry name" value="ornithine cyclodeaminase, domain 1"/>
    <property type="match status" value="1"/>
</dbReference>
<dbReference type="OrthoDB" id="3814544at2"/>
<dbReference type="InterPro" id="IPR003462">
    <property type="entry name" value="ODC_Mu_crystall"/>
</dbReference>
<dbReference type="EMBL" id="LT629799">
    <property type="protein sequence ID" value="SDU94744.1"/>
    <property type="molecule type" value="Genomic_DNA"/>
</dbReference>
<dbReference type="STRING" id="546874.SAMN04488544_2411"/>
<dbReference type="Gene3D" id="3.40.50.720">
    <property type="entry name" value="NAD(P)-binding Rossmann-like Domain"/>
    <property type="match status" value="1"/>
</dbReference>
<reference evidence="2" key="1">
    <citation type="submission" date="2016-10" db="EMBL/GenBank/DDBJ databases">
        <authorList>
            <person name="Varghese N."/>
            <person name="Submissions S."/>
        </authorList>
    </citation>
    <scope>NUCLEOTIDE SEQUENCE [LARGE SCALE GENOMIC DNA]</scope>
    <source>
        <strain evidence="2">DSM 21743</strain>
    </source>
</reference>
<dbReference type="Pfam" id="PF02423">
    <property type="entry name" value="OCD_Mu_crystall"/>
    <property type="match status" value="1"/>
</dbReference>
<dbReference type="SUPFAM" id="SSF51735">
    <property type="entry name" value="NAD(P)-binding Rossmann-fold domains"/>
    <property type="match status" value="1"/>
</dbReference>
<keyword evidence="2" id="KW-1185">Reference proteome</keyword>
<gene>
    <name evidence="1" type="ORF">SAMN04488544_2411</name>
</gene>
<name>A0A1H2MNV3_9ACTN</name>
<dbReference type="InterPro" id="IPR036291">
    <property type="entry name" value="NAD(P)-bd_dom_sf"/>
</dbReference>
<dbReference type="AlphaFoldDB" id="A0A1H2MNV3"/>
<sequence>MTLPHLDEAAVLALGPRGAADALERALRDGLDPSAGAPRTFMDVPAGELIIMPAAGPRHVGTKLVGVAPRNAERGLPRIGAVYVLFDARTMQPVATLDGTALTTLRTPATSVVGLRPWLRARSADGSVTRVVVFGAGPQGVGHVDALAAEVALGDVTVVVRHPDAVTLPRTGAAAGAGLLAADDPRVPDALRTADVVVCATTARTPVFDSSLLGAGTLVAAVGSHEAEAAEVDVAFVRSATVVVEDVATALRECGDVVQAVDVGAVVERDLVPLSRVARGEAPVGPGRVLFKGSGMAWQDLVVAEAVLDAEH</sequence>
<dbReference type="PIRSF" id="PIRSF001439">
    <property type="entry name" value="CryM"/>
    <property type="match status" value="1"/>
</dbReference>
<protein>
    <submittedName>
        <fullName evidence="1">Ornithine cyclodeaminase</fullName>
    </submittedName>
</protein>
<dbReference type="RefSeq" id="WP_091074645.1">
    <property type="nucleotide sequence ID" value="NZ_LT629799.1"/>
</dbReference>
<dbReference type="Proteomes" id="UP000198825">
    <property type="component" value="Chromosome I"/>
</dbReference>
<organism evidence="1 2">
    <name type="scientific">Microlunatus sagamiharensis</name>
    <dbReference type="NCBI Taxonomy" id="546874"/>
    <lineage>
        <taxon>Bacteria</taxon>
        <taxon>Bacillati</taxon>
        <taxon>Actinomycetota</taxon>
        <taxon>Actinomycetes</taxon>
        <taxon>Propionibacteriales</taxon>
        <taxon>Propionibacteriaceae</taxon>
        <taxon>Microlunatus</taxon>
    </lineage>
</organism>
<dbReference type="GO" id="GO:0005737">
    <property type="term" value="C:cytoplasm"/>
    <property type="evidence" value="ECO:0007669"/>
    <property type="project" value="TreeGrafter"/>
</dbReference>
<accession>A0A1H2MNV3</accession>
<dbReference type="PANTHER" id="PTHR13812">
    <property type="entry name" value="KETIMINE REDUCTASE MU-CRYSTALLIN"/>
    <property type="match status" value="1"/>
</dbReference>
<dbReference type="PANTHER" id="PTHR13812:SF19">
    <property type="entry name" value="KETIMINE REDUCTASE MU-CRYSTALLIN"/>
    <property type="match status" value="1"/>
</dbReference>